<organism evidence="2 3">
    <name type="scientific">Neonectria punicea</name>
    <dbReference type="NCBI Taxonomy" id="979145"/>
    <lineage>
        <taxon>Eukaryota</taxon>
        <taxon>Fungi</taxon>
        <taxon>Dikarya</taxon>
        <taxon>Ascomycota</taxon>
        <taxon>Pezizomycotina</taxon>
        <taxon>Sordariomycetes</taxon>
        <taxon>Hypocreomycetidae</taxon>
        <taxon>Hypocreales</taxon>
        <taxon>Nectriaceae</taxon>
        <taxon>Neonectria</taxon>
    </lineage>
</organism>
<dbReference type="InterPro" id="IPR012338">
    <property type="entry name" value="Beta-lactam/transpept-like"/>
</dbReference>
<sequence length="110" mass="11756">MGGGRIVSTNVDISQTRERLAALLPTISRLRKVTGAASVSFGVLHHGQVVLQGADGWRDATKEIPANADTAYIIGSTMKAMIASCCGMLVDEGKLSWSDKLSQHLPFRCL</sequence>
<dbReference type="Pfam" id="PF00144">
    <property type="entry name" value="Beta-lactamase"/>
    <property type="match status" value="1"/>
</dbReference>
<accession>A0ABR1GX23</accession>
<feature type="domain" description="Beta-lactamase-related" evidence="1">
    <location>
        <begin position="31"/>
        <end position="106"/>
    </location>
</feature>
<gene>
    <name evidence="2" type="ORF">QQX98_007758</name>
</gene>
<dbReference type="Gene3D" id="3.40.710.10">
    <property type="entry name" value="DD-peptidase/beta-lactamase superfamily"/>
    <property type="match status" value="1"/>
</dbReference>
<comment type="caution">
    <text evidence="2">The sequence shown here is derived from an EMBL/GenBank/DDBJ whole genome shotgun (WGS) entry which is preliminary data.</text>
</comment>
<dbReference type="Proteomes" id="UP001498476">
    <property type="component" value="Unassembled WGS sequence"/>
</dbReference>
<proteinExistence type="predicted"/>
<evidence type="ECO:0000259" key="1">
    <source>
        <dbReference type="Pfam" id="PF00144"/>
    </source>
</evidence>
<evidence type="ECO:0000313" key="2">
    <source>
        <dbReference type="EMBL" id="KAK7413381.1"/>
    </source>
</evidence>
<reference evidence="2 3" key="1">
    <citation type="journal article" date="2025" name="Microbiol. Resour. Announc.">
        <title>Draft genome sequences for Neonectria magnoliae and Neonectria punicea, canker pathogens of Liriodendron tulipifera and Acer saccharum in West Virginia.</title>
        <authorList>
            <person name="Petronek H.M."/>
            <person name="Kasson M.T."/>
            <person name="Metheny A.M."/>
            <person name="Stauder C.M."/>
            <person name="Lovett B."/>
            <person name="Lynch S.C."/>
            <person name="Garnas J.R."/>
            <person name="Kasson L.R."/>
            <person name="Stajich J.E."/>
        </authorList>
    </citation>
    <scope>NUCLEOTIDE SEQUENCE [LARGE SCALE GENOMIC DNA]</scope>
    <source>
        <strain evidence="2 3">NRRL 64653</strain>
    </source>
</reference>
<dbReference type="InterPro" id="IPR050789">
    <property type="entry name" value="Diverse_Enzym_Activities"/>
</dbReference>
<dbReference type="SUPFAM" id="SSF56601">
    <property type="entry name" value="beta-lactamase/transpeptidase-like"/>
    <property type="match status" value="1"/>
</dbReference>
<dbReference type="InterPro" id="IPR001466">
    <property type="entry name" value="Beta-lactam-related"/>
</dbReference>
<evidence type="ECO:0000313" key="3">
    <source>
        <dbReference type="Proteomes" id="UP001498476"/>
    </source>
</evidence>
<dbReference type="PANTHER" id="PTHR43283">
    <property type="entry name" value="BETA-LACTAMASE-RELATED"/>
    <property type="match status" value="1"/>
</dbReference>
<name>A0ABR1GX23_9HYPO</name>
<dbReference type="PANTHER" id="PTHR43283:SF3">
    <property type="entry name" value="BETA-LACTAMASE FAMILY PROTEIN (AFU_ORTHOLOGUE AFUA_5G07500)"/>
    <property type="match status" value="1"/>
</dbReference>
<protein>
    <recommendedName>
        <fullName evidence="1">Beta-lactamase-related domain-containing protein</fullName>
    </recommendedName>
</protein>
<keyword evidence="3" id="KW-1185">Reference proteome</keyword>
<dbReference type="EMBL" id="JAZAVJ010000131">
    <property type="protein sequence ID" value="KAK7413381.1"/>
    <property type="molecule type" value="Genomic_DNA"/>
</dbReference>